<dbReference type="EMBL" id="BART01007109">
    <property type="protein sequence ID" value="GAG54141.1"/>
    <property type="molecule type" value="Genomic_DNA"/>
</dbReference>
<name>X1A1G2_9ZZZZ</name>
<comment type="caution">
    <text evidence="1">The sequence shown here is derived from an EMBL/GenBank/DDBJ whole genome shotgun (WGS) entry which is preliminary data.</text>
</comment>
<organism evidence="1">
    <name type="scientific">marine sediment metagenome</name>
    <dbReference type="NCBI Taxonomy" id="412755"/>
    <lineage>
        <taxon>unclassified sequences</taxon>
        <taxon>metagenomes</taxon>
        <taxon>ecological metagenomes</taxon>
    </lineage>
</organism>
<dbReference type="AlphaFoldDB" id="X1A1G2"/>
<evidence type="ECO:0000313" key="1">
    <source>
        <dbReference type="EMBL" id="GAG54141.1"/>
    </source>
</evidence>
<protein>
    <submittedName>
        <fullName evidence="1">Uncharacterized protein</fullName>
    </submittedName>
</protein>
<accession>X1A1G2</accession>
<proteinExistence type="predicted"/>
<gene>
    <name evidence="1" type="ORF">S01H4_16233</name>
</gene>
<sequence>MKIAREGKITEEMKLVAWGAKNGYIPKSMDPVKWIRKYRSCSLETKEQMNFARKMAKKYQMIR</sequence>
<reference evidence="1" key="1">
    <citation type="journal article" date="2014" name="Front. Microbiol.">
        <title>High frequency of phylogenetically diverse reductive dehalogenase-homologous genes in deep subseafloor sedimentary metagenomes.</title>
        <authorList>
            <person name="Kawai M."/>
            <person name="Futagami T."/>
            <person name="Toyoda A."/>
            <person name="Takaki Y."/>
            <person name="Nishi S."/>
            <person name="Hori S."/>
            <person name="Arai W."/>
            <person name="Tsubouchi T."/>
            <person name="Morono Y."/>
            <person name="Uchiyama I."/>
            <person name="Ito T."/>
            <person name="Fujiyama A."/>
            <person name="Inagaki F."/>
            <person name="Takami H."/>
        </authorList>
    </citation>
    <scope>NUCLEOTIDE SEQUENCE</scope>
    <source>
        <strain evidence="1">Expedition CK06-06</strain>
    </source>
</reference>